<dbReference type="NCBIfam" id="TIGR01167">
    <property type="entry name" value="LPXTG_anchor"/>
    <property type="match status" value="1"/>
</dbReference>
<keyword evidence="2" id="KW-0964">Secreted</keyword>
<evidence type="ECO:0000256" key="1">
    <source>
        <dbReference type="ARBA" id="ARBA00022512"/>
    </source>
</evidence>
<dbReference type="AlphaFoldDB" id="A0AAP6V6M9"/>
<keyword evidence="4" id="KW-0572">Peptidoglycan-anchor</keyword>
<reference evidence="7 8" key="1">
    <citation type="submission" date="2019-04" db="EMBL/GenBank/DDBJ databases">
        <title>Step-wise assembly of the neonatal virome modulated by breast feeding.</title>
        <authorList>
            <person name="Liang G."/>
            <person name="Bushman F."/>
        </authorList>
    </citation>
    <scope>NUCLEOTIDE SEQUENCE [LARGE SCALE GENOMIC DNA]</scope>
    <source>
        <strain evidence="7 8">E3754</strain>
    </source>
</reference>
<name>A0AAP6V6M9_ENTFL</name>
<evidence type="ECO:0000313" key="7">
    <source>
        <dbReference type="EMBL" id="MXS52860.1"/>
    </source>
</evidence>
<evidence type="ECO:0000256" key="3">
    <source>
        <dbReference type="ARBA" id="ARBA00022729"/>
    </source>
</evidence>
<gene>
    <name evidence="7" type="ORF">GTI81_09065</name>
</gene>
<dbReference type="InterPro" id="IPR019931">
    <property type="entry name" value="LPXTG_anchor"/>
</dbReference>
<feature type="compositionally biased region" description="Gly residues" evidence="5">
    <location>
        <begin position="476"/>
        <end position="489"/>
    </location>
</feature>
<dbReference type="Pfam" id="PF00746">
    <property type="entry name" value="Gram_pos_anchor"/>
    <property type="match status" value="1"/>
</dbReference>
<feature type="compositionally biased region" description="Polar residues" evidence="5">
    <location>
        <begin position="86"/>
        <end position="102"/>
    </location>
</feature>
<keyword evidence="3" id="KW-0732">Signal</keyword>
<evidence type="ECO:0000259" key="6">
    <source>
        <dbReference type="PROSITE" id="PS50847"/>
    </source>
</evidence>
<dbReference type="Gene3D" id="1.20.1270.90">
    <property type="entry name" value="AF1782-like"/>
    <property type="match status" value="1"/>
</dbReference>
<comment type="caution">
    <text evidence="7">The sequence shown here is derived from an EMBL/GenBank/DDBJ whole genome shotgun (WGS) entry which is preliminary data.</text>
</comment>
<accession>A0AAP6V6M9</accession>
<feature type="domain" description="Gram-positive cocci surface proteins LPxTG" evidence="6">
    <location>
        <begin position="540"/>
        <end position="572"/>
    </location>
</feature>
<evidence type="ECO:0000256" key="2">
    <source>
        <dbReference type="ARBA" id="ARBA00022525"/>
    </source>
</evidence>
<feature type="region of interest" description="Disordered" evidence="5">
    <location>
        <begin position="48"/>
        <end position="119"/>
    </location>
</feature>
<dbReference type="RefSeq" id="WP_160808359.1">
    <property type="nucleotide sequence ID" value="NZ_WVTG01000001.1"/>
</dbReference>
<evidence type="ECO:0000313" key="8">
    <source>
        <dbReference type="Proteomes" id="UP000429730"/>
    </source>
</evidence>
<evidence type="ECO:0000256" key="4">
    <source>
        <dbReference type="ARBA" id="ARBA00023088"/>
    </source>
</evidence>
<dbReference type="EMBL" id="WVTJ01000015">
    <property type="protein sequence ID" value="MXS52860.1"/>
    <property type="molecule type" value="Genomic_DNA"/>
</dbReference>
<sequence>MKQTRMERHEEKLKGLSKRNRRLVTFTTLVGLICPATLGTIQALADETAPTTEQTAEPVTEPVTPEQPIAETPSQELVTPVPVETTPIQPETPTVESVSEVQPTAPEEETQNILEQPETEITPQADLSAELAEWNNYFTLIVPLLDELESKVAGTSYQARYDGLYNRFDFVSFTGGQFPESTRTQAFYDQWLPELASILADLQQLKAEITPPVQTGVFYDLVGDTSAKVGETKTYTYNEVKFFSDGTMTETPVNIEDTSFPLTSSDPSDVIVGGSITFGSEGTRTLVAKDNAGASLTVTVTKEDVTPPVPVDIELNVIGETSAKTGESKTYQLEKTEYFSDGTKKITILDFPNEYGALISSEPTDVISNGTITFTKAGTRTLKSESYGEATFVVAVTESSVTPPKDVDKSGLEEAIKKGEQAIKDGNWKDDSKLVTAIEDGKKILNDDKATQAQVDEATKNINDAIDALEKADNNGGNGNNGKGNGGNNGNDNNQNGNNNGSNSNNGTGNNNQNTNTNQNKTNNSNNQSNKNNTSNKDNLPLTGDTTTNGLLAGLSMVGLSAIALLKRKRKA</sequence>
<dbReference type="Proteomes" id="UP000429730">
    <property type="component" value="Unassembled WGS sequence"/>
</dbReference>
<proteinExistence type="predicted"/>
<evidence type="ECO:0000256" key="5">
    <source>
        <dbReference type="SAM" id="MobiDB-lite"/>
    </source>
</evidence>
<protein>
    <submittedName>
        <fullName evidence="7">LPXTG cell wall anchor domain-containing protein</fullName>
    </submittedName>
</protein>
<organism evidence="7 8">
    <name type="scientific">Enterococcus faecalis</name>
    <name type="common">Streptococcus faecalis</name>
    <dbReference type="NCBI Taxonomy" id="1351"/>
    <lineage>
        <taxon>Bacteria</taxon>
        <taxon>Bacillati</taxon>
        <taxon>Bacillota</taxon>
        <taxon>Bacilli</taxon>
        <taxon>Lactobacillales</taxon>
        <taxon>Enterococcaceae</taxon>
        <taxon>Enterococcus</taxon>
    </lineage>
</organism>
<keyword evidence="1" id="KW-0134">Cell wall</keyword>
<feature type="region of interest" description="Disordered" evidence="5">
    <location>
        <begin position="470"/>
        <end position="543"/>
    </location>
</feature>
<dbReference type="PROSITE" id="PS50847">
    <property type="entry name" value="GRAM_POS_ANCHORING"/>
    <property type="match status" value="1"/>
</dbReference>
<feature type="compositionally biased region" description="Low complexity" evidence="5">
    <location>
        <begin position="48"/>
        <end position="68"/>
    </location>
</feature>
<feature type="compositionally biased region" description="Low complexity" evidence="5">
    <location>
        <begin position="490"/>
        <end position="539"/>
    </location>
</feature>